<reference evidence="5 6" key="1">
    <citation type="submission" date="2019-01" db="EMBL/GenBank/DDBJ databases">
        <title>Draft genome sequences of the type strains of six Macrococcus species.</title>
        <authorList>
            <person name="Mazhar S."/>
            <person name="Altermann E."/>
            <person name="Hill C."/>
            <person name="Mcauliffe O."/>
        </authorList>
    </citation>
    <scope>NUCLEOTIDE SEQUENCE [LARGE SCALE GENOMIC DNA]</scope>
    <source>
        <strain evidence="5 6">CCM4809</strain>
    </source>
</reference>
<gene>
    <name evidence="5" type="ORF">ERX37_00175</name>
</gene>
<keyword evidence="5" id="KW-0540">Nuclease</keyword>
<dbReference type="PANTHER" id="PTHR30408:SF13">
    <property type="entry name" value="TYPE I RESTRICTION ENZYME HINDI SPECIFICITY SUBUNIT"/>
    <property type="match status" value="1"/>
</dbReference>
<dbReference type="InterPro" id="IPR044946">
    <property type="entry name" value="Restrct_endonuc_typeI_TRD_sf"/>
</dbReference>
<keyword evidence="6" id="KW-1185">Reference proteome</keyword>
<dbReference type="EMBL" id="SCWE01000001">
    <property type="protein sequence ID" value="TDM02548.1"/>
    <property type="molecule type" value="Genomic_DNA"/>
</dbReference>
<sequence>MEFKTLLLGDLAKYNSEKILVNETNEKYYISTDNMLADKKGVSGVSKLPEKGKVNYYRKENILISNIRPYFKKIWFSESEGGHSSDVLNFRIYNNNIIPKYLYYCLFQDEFFNYMMSTAKGTKMPRGDKNAIMKFPIFVPEIHEQRKIVKLLSNLDENINVNNEMINNLEQISQTLFKRWFIDFEFPNEEGQPYKSSGGEMVESELGEIPMGWESSRLSHLAEIIMGQSPKSDTYNNNNVGLPLINGAADIKNSVISANKYTTAPKKIGVTGDYVFGVRATIGLVTRLDTEYAIGRGVGIARGKNDIVDEYLFELLNIAFEKFKITASGSVYLNVSRNDLNNYKFILPTDSILVKYHQLLEPFFEQKMSLYKEIQNLEQLRDTILPKLLSGEIEIPDDLEV</sequence>
<keyword evidence="5" id="KW-0378">Hydrolase</keyword>
<dbReference type="InterPro" id="IPR000055">
    <property type="entry name" value="Restrct_endonuc_typeI_TRD"/>
</dbReference>
<comment type="similarity">
    <text evidence="1">Belongs to the type-I restriction system S methylase family.</text>
</comment>
<keyword evidence="2" id="KW-0680">Restriction system</keyword>
<keyword evidence="5" id="KW-0255">Endonuclease</keyword>
<feature type="domain" description="Type I restriction modification DNA specificity" evidence="4">
    <location>
        <begin position="211"/>
        <end position="376"/>
    </location>
</feature>
<dbReference type="PANTHER" id="PTHR30408">
    <property type="entry name" value="TYPE-1 RESTRICTION ENZYME ECOKI SPECIFICITY PROTEIN"/>
    <property type="match status" value="1"/>
</dbReference>
<evidence type="ECO:0000256" key="3">
    <source>
        <dbReference type="ARBA" id="ARBA00023125"/>
    </source>
</evidence>
<accession>A0A4R6BLH3</accession>
<dbReference type="OrthoDB" id="9795776at2"/>
<proteinExistence type="inferred from homology"/>
<evidence type="ECO:0000259" key="4">
    <source>
        <dbReference type="Pfam" id="PF01420"/>
    </source>
</evidence>
<name>A0A4R6BLH3_9STAP</name>
<feature type="domain" description="Type I restriction modification DNA specificity" evidence="4">
    <location>
        <begin position="3"/>
        <end position="171"/>
    </location>
</feature>
<dbReference type="GO" id="GO:0004519">
    <property type="term" value="F:endonuclease activity"/>
    <property type="evidence" value="ECO:0007669"/>
    <property type="project" value="UniProtKB-KW"/>
</dbReference>
<dbReference type="CDD" id="cd17496">
    <property type="entry name" value="RMtype1_S_BliBORF2384P-TRD1-CR1_like"/>
    <property type="match status" value="1"/>
</dbReference>
<comment type="caution">
    <text evidence="5">The sequence shown here is derived from an EMBL/GenBank/DDBJ whole genome shotgun (WGS) entry which is preliminary data.</text>
</comment>
<dbReference type="GO" id="GO:0009307">
    <property type="term" value="P:DNA restriction-modification system"/>
    <property type="evidence" value="ECO:0007669"/>
    <property type="project" value="UniProtKB-KW"/>
</dbReference>
<evidence type="ECO:0000256" key="2">
    <source>
        <dbReference type="ARBA" id="ARBA00022747"/>
    </source>
</evidence>
<keyword evidence="3" id="KW-0238">DNA-binding</keyword>
<dbReference type="Pfam" id="PF01420">
    <property type="entry name" value="Methylase_S"/>
    <property type="match status" value="2"/>
</dbReference>
<dbReference type="InterPro" id="IPR052021">
    <property type="entry name" value="Type-I_RS_S_subunit"/>
</dbReference>
<organism evidence="5 6">
    <name type="scientific">Macrococcus hajekii</name>
    <dbReference type="NCBI Taxonomy" id="198482"/>
    <lineage>
        <taxon>Bacteria</taxon>
        <taxon>Bacillati</taxon>
        <taxon>Bacillota</taxon>
        <taxon>Bacilli</taxon>
        <taxon>Bacillales</taxon>
        <taxon>Staphylococcaceae</taxon>
        <taxon>Macrococcus</taxon>
    </lineage>
</organism>
<dbReference type="GO" id="GO:0003677">
    <property type="term" value="F:DNA binding"/>
    <property type="evidence" value="ECO:0007669"/>
    <property type="project" value="UniProtKB-KW"/>
</dbReference>
<evidence type="ECO:0000313" key="6">
    <source>
        <dbReference type="Proteomes" id="UP000295328"/>
    </source>
</evidence>
<dbReference type="Proteomes" id="UP000295328">
    <property type="component" value="Unassembled WGS sequence"/>
</dbReference>
<dbReference type="SUPFAM" id="SSF116734">
    <property type="entry name" value="DNA methylase specificity domain"/>
    <property type="match status" value="2"/>
</dbReference>
<protein>
    <submittedName>
        <fullName evidence="5">Restriction endonuclease subunit S</fullName>
    </submittedName>
</protein>
<dbReference type="AlphaFoldDB" id="A0A4R6BLH3"/>
<dbReference type="RefSeq" id="WP_133428637.1">
    <property type="nucleotide sequence ID" value="NZ_BMCC01000002.1"/>
</dbReference>
<evidence type="ECO:0000256" key="1">
    <source>
        <dbReference type="ARBA" id="ARBA00010923"/>
    </source>
</evidence>
<dbReference type="Gene3D" id="3.90.220.20">
    <property type="entry name" value="DNA methylase specificity domains"/>
    <property type="match status" value="2"/>
</dbReference>
<evidence type="ECO:0000313" key="5">
    <source>
        <dbReference type="EMBL" id="TDM02548.1"/>
    </source>
</evidence>